<feature type="compositionally biased region" description="Basic and acidic residues" evidence="1">
    <location>
        <begin position="127"/>
        <end position="136"/>
    </location>
</feature>
<evidence type="ECO:0008006" key="5">
    <source>
        <dbReference type="Google" id="ProtNLM"/>
    </source>
</evidence>
<dbReference type="Proteomes" id="UP000016944">
    <property type="component" value="Plasmid IRBL74_p"/>
</dbReference>
<keyword evidence="2" id="KW-0732">Signal</keyword>
<reference evidence="3 4" key="1">
    <citation type="journal article" date="2013" name="Genome Announc.">
        <title>Complete Genome Sequence of the Sesbania Symbiont and Rice Growth-Promoting Endophyte Rhizobium sp. Strain IRBG74.</title>
        <authorList>
            <person name="Crook M.B."/>
            <person name="Mitra S."/>
            <person name="Ane J.M."/>
            <person name="Sadowsky M.J."/>
            <person name="Gyaneshwar P."/>
        </authorList>
    </citation>
    <scope>NUCLEOTIDE SEQUENCE [LARGE SCALE GENOMIC DNA]</scope>
    <source>
        <strain evidence="3 4">IRBG74</strain>
        <plasmid evidence="4">IRBL74_p</plasmid>
    </source>
</reference>
<dbReference type="RefSeq" id="WP_022557173.1">
    <property type="nucleotide sequence ID" value="NC_022536.1"/>
</dbReference>
<organism evidence="3 4">
    <name type="scientific">Agrobacterium pusense</name>
    <dbReference type="NCBI Taxonomy" id="648995"/>
    <lineage>
        <taxon>Bacteria</taxon>
        <taxon>Pseudomonadati</taxon>
        <taxon>Pseudomonadota</taxon>
        <taxon>Alphaproteobacteria</taxon>
        <taxon>Hyphomicrobiales</taxon>
        <taxon>Rhizobiaceae</taxon>
        <taxon>Rhizobium/Agrobacterium group</taxon>
        <taxon>Agrobacterium</taxon>
    </lineage>
</organism>
<evidence type="ECO:0000256" key="2">
    <source>
        <dbReference type="SAM" id="SignalP"/>
    </source>
</evidence>
<accession>U4Q6Y4</accession>
<name>U4Q6Y4_9HYPH</name>
<geneLocation type="plasmid" evidence="3 4">
    <name>IRBL74_p</name>
</geneLocation>
<dbReference type="KEGG" id="rir:BN877_p0136"/>
<dbReference type="PATRIC" id="fig|424182.3.peg.4888"/>
<feature type="compositionally biased region" description="Low complexity" evidence="1">
    <location>
        <begin position="152"/>
        <end position="175"/>
    </location>
</feature>
<feature type="compositionally biased region" description="Polar residues" evidence="1">
    <location>
        <begin position="177"/>
        <end position="196"/>
    </location>
</feature>
<dbReference type="Pfam" id="PF06823">
    <property type="entry name" value="DUF1236"/>
    <property type="match status" value="1"/>
</dbReference>
<feature type="compositionally biased region" description="Polar residues" evidence="1">
    <location>
        <begin position="45"/>
        <end position="62"/>
    </location>
</feature>
<feature type="compositionally biased region" description="Polar residues" evidence="1">
    <location>
        <begin position="29"/>
        <end position="38"/>
    </location>
</feature>
<protein>
    <recommendedName>
        <fullName evidence="5">DUF1236 domain-containing protein</fullName>
    </recommendedName>
</protein>
<keyword evidence="3" id="KW-0614">Plasmid</keyword>
<proteinExistence type="predicted"/>
<dbReference type="HOGENOM" id="CLU_989989_0_0_5"/>
<evidence type="ECO:0000313" key="3">
    <source>
        <dbReference type="EMBL" id="CDI11865.1"/>
    </source>
</evidence>
<dbReference type="InterPro" id="IPR009642">
    <property type="entry name" value="DUF1236"/>
</dbReference>
<feature type="signal peptide" evidence="2">
    <location>
        <begin position="1"/>
        <end position="26"/>
    </location>
</feature>
<gene>
    <name evidence="3" type="ORF">BN877_p0136</name>
</gene>
<feature type="chain" id="PRO_5004653204" description="DUF1236 domain-containing protein" evidence="2">
    <location>
        <begin position="27"/>
        <end position="281"/>
    </location>
</feature>
<dbReference type="AlphaFoldDB" id="U4Q6Y4"/>
<dbReference type="EMBL" id="HG518324">
    <property type="protein sequence ID" value="CDI11865.1"/>
    <property type="molecule type" value="Genomic_DNA"/>
</dbReference>
<evidence type="ECO:0000256" key="1">
    <source>
        <dbReference type="SAM" id="MobiDB-lite"/>
    </source>
</evidence>
<sequence>MSRTSKITLLAALIASSTLTPYIVVAQDASSQTKSETNPALLPKKQNTPGTATETKGNSEAGNASGRVDAAGQTQTKTPAAYTKSAVGSESQAKPPVNAEAPLQKKGAGHQNAGGTDAGEPAGKTKARADSGETNRKSGSVTTPKTPDAAETTKSTDTTGSSKIKTETTGTAGATNGDVSGSPSAATKEQKAGSQVNVNVTTEQRTEIRNVIIENKVEPVRPTFSISVGTAVPRTVRLHKLPARVIQIVPQYRDYEYIVLADERIIIIDPATYEIVYVLTI</sequence>
<feature type="region of interest" description="Disordered" evidence="1">
    <location>
        <begin position="29"/>
        <end position="196"/>
    </location>
</feature>
<evidence type="ECO:0000313" key="4">
    <source>
        <dbReference type="Proteomes" id="UP000016944"/>
    </source>
</evidence>